<dbReference type="Gene3D" id="1.10.357.140">
    <property type="entry name" value="UbiA prenyltransferase"/>
    <property type="match status" value="1"/>
</dbReference>
<dbReference type="PANTHER" id="PTHR13929:SF0">
    <property type="entry name" value="UBIA PRENYLTRANSFERASE DOMAIN-CONTAINING PROTEIN 1"/>
    <property type="match status" value="1"/>
</dbReference>
<dbReference type="GO" id="GO:0042371">
    <property type="term" value="P:vitamin K biosynthetic process"/>
    <property type="evidence" value="ECO:0007669"/>
    <property type="project" value="TreeGrafter"/>
</dbReference>
<dbReference type="GO" id="GO:0016020">
    <property type="term" value="C:membrane"/>
    <property type="evidence" value="ECO:0007669"/>
    <property type="project" value="UniProtKB-SubCell"/>
</dbReference>
<dbReference type="EMBL" id="CP071796">
    <property type="protein sequence ID" value="QTD45079.1"/>
    <property type="molecule type" value="Genomic_DNA"/>
</dbReference>
<feature type="transmembrane region" description="Helical" evidence="9">
    <location>
        <begin position="50"/>
        <end position="68"/>
    </location>
</feature>
<dbReference type="RefSeq" id="WP_208008831.1">
    <property type="nucleotide sequence ID" value="NZ_CP071796.1"/>
</dbReference>
<evidence type="ECO:0000256" key="4">
    <source>
        <dbReference type="ARBA" id="ARBA00022475"/>
    </source>
</evidence>
<proteinExistence type="predicted"/>
<keyword evidence="3" id="KW-0474">Menaquinone biosynthesis</keyword>
<name>A0A975H2S6_9BURK</name>
<evidence type="ECO:0000256" key="1">
    <source>
        <dbReference type="ARBA" id="ARBA00004141"/>
    </source>
</evidence>
<dbReference type="PIRSF" id="PIRSF005355">
    <property type="entry name" value="UBIAD1"/>
    <property type="match status" value="1"/>
</dbReference>
<sequence>MPALSPSLSWRQRAALHWRMTRPGFLLITLTACLLGLATAATAGAVRPATAVLTLLLACMAHAGANVLNDFHDALNGADAANDGAMFPFSGGSRLIQQGVVSVPHTARWAAWLLLPLIPAGLLLAWHGGPGLLAVGAAGLGLAWAYSAPPLRLMSRGLGELAVAAAWALVVVGADFVQRGHFAVLPAALGAALGLLVACILLINGVPDAAADARVGKRTLAVRLGGHGAARLYGVLTLLAQGVVVTAVWTGVAPRAALAGLLALPLSLAAAALLGRHAAAPTRLKPAMALSIAAANVQGLAMAAGLGLAAALA</sequence>
<comment type="pathway">
    <text evidence="2">Quinol/quinone metabolism; menaquinone biosynthesis.</text>
</comment>
<evidence type="ECO:0000256" key="5">
    <source>
        <dbReference type="ARBA" id="ARBA00022679"/>
    </source>
</evidence>
<keyword evidence="7 9" id="KW-1133">Transmembrane helix</keyword>
<dbReference type="AlphaFoldDB" id="A0A975H2S6"/>
<dbReference type="PANTHER" id="PTHR13929">
    <property type="entry name" value="1,4-DIHYDROXY-2-NAPHTHOATE OCTAPRENYLTRANSFERASE"/>
    <property type="match status" value="1"/>
</dbReference>
<evidence type="ECO:0000256" key="7">
    <source>
        <dbReference type="ARBA" id="ARBA00022989"/>
    </source>
</evidence>
<keyword evidence="5" id="KW-0808">Transferase</keyword>
<keyword evidence="11" id="KW-1185">Reference proteome</keyword>
<evidence type="ECO:0000313" key="11">
    <source>
        <dbReference type="Proteomes" id="UP000663903"/>
    </source>
</evidence>
<keyword evidence="8 9" id="KW-0472">Membrane</keyword>
<gene>
    <name evidence="10" type="ORF">J1M35_18955</name>
</gene>
<dbReference type="GO" id="GO:0009234">
    <property type="term" value="P:menaquinone biosynthetic process"/>
    <property type="evidence" value="ECO:0007669"/>
    <property type="project" value="UniProtKB-KW"/>
</dbReference>
<dbReference type="Pfam" id="PF01040">
    <property type="entry name" value="UbiA"/>
    <property type="match status" value="1"/>
</dbReference>
<feature type="transmembrane region" description="Helical" evidence="9">
    <location>
        <begin position="183"/>
        <end position="207"/>
    </location>
</feature>
<organism evidence="10 11">
    <name type="scientific">Ottowia testudinis</name>
    <dbReference type="NCBI Taxonomy" id="2816950"/>
    <lineage>
        <taxon>Bacteria</taxon>
        <taxon>Pseudomonadati</taxon>
        <taxon>Pseudomonadota</taxon>
        <taxon>Betaproteobacteria</taxon>
        <taxon>Burkholderiales</taxon>
        <taxon>Comamonadaceae</taxon>
        <taxon>Ottowia</taxon>
    </lineage>
</organism>
<keyword evidence="4" id="KW-1003">Cell membrane</keyword>
<dbReference type="GO" id="GO:0004659">
    <property type="term" value="F:prenyltransferase activity"/>
    <property type="evidence" value="ECO:0007669"/>
    <property type="project" value="InterPro"/>
</dbReference>
<feature type="transmembrane region" description="Helical" evidence="9">
    <location>
        <begin position="132"/>
        <end position="151"/>
    </location>
</feature>
<dbReference type="Proteomes" id="UP000663903">
    <property type="component" value="Chromosome"/>
</dbReference>
<feature type="transmembrane region" description="Helical" evidence="9">
    <location>
        <begin position="287"/>
        <end position="312"/>
    </location>
</feature>
<dbReference type="InterPro" id="IPR000537">
    <property type="entry name" value="UbiA_prenyltransferase"/>
</dbReference>
<evidence type="ECO:0000313" key="10">
    <source>
        <dbReference type="EMBL" id="QTD45079.1"/>
    </source>
</evidence>
<dbReference type="InterPro" id="IPR044878">
    <property type="entry name" value="UbiA_sf"/>
</dbReference>
<evidence type="ECO:0000256" key="9">
    <source>
        <dbReference type="SAM" id="Phobius"/>
    </source>
</evidence>
<evidence type="ECO:0000256" key="2">
    <source>
        <dbReference type="ARBA" id="ARBA00004863"/>
    </source>
</evidence>
<feature type="transmembrane region" description="Helical" evidence="9">
    <location>
        <begin position="256"/>
        <end position="275"/>
    </location>
</feature>
<keyword evidence="6 9" id="KW-0812">Transmembrane</keyword>
<comment type="subcellular location">
    <subcellularLocation>
        <location evidence="1">Membrane</location>
        <topology evidence="1">Multi-pass membrane protein</topology>
    </subcellularLocation>
</comment>
<dbReference type="InterPro" id="IPR026046">
    <property type="entry name" value="UBIAD1"/>
</dbReference>
<dbReference type="KEGG" id="otd:J1M35_18955"/>
<evidence type="ECO:0000256" key="6">
    <source>
        <dbReference type="ARBA" id="ARBA00022692"/>
    </source>
</evidence>
<evidence type="ECO:0000256" key="3">
    <source>
        <dbReference type="ARBA" id="ARBA00022428"/>
    </source>
</evidence>
<evidence type="ECO:0000256" key="8">
    <source>
        <dbReference type="ARBA" id="ARBA00023136"/>
    </source>
</evidence>
<reference evidence="10" key="1">
    <citation type="submission" date="2021-03" db="EMBL/GenBank/DDBJ databases">
        <title>Ottowia sp. 27C isolated from the cloaca of a Giant Asian pond turtle (Heosemys grandis).</title>
        <authorList>
            <person name="Spergser J."/>
            <person name="Busse H.-J."/>
        </authorList>
    </citation>
    <scope>NUCLEOTIDE SEQUENCE</scope>
    <source>
        <strain evidence="10">27C</strain>
    </source>
</reference>
<dbReference type="CDD" id="cd13962">
    <property type="entry name" value="PT_UbiA_UBIAD1"/>
    <property type="match status" value="1"/>
</dbReference>
<protein>
    <submittedName>
        <fullName evidence="10">Prenyltransferase</fullName>
    </submittedName>
</protein>
<accession>A0A975H2S6</accession>
<feature type="transmembrane region" description="Helical" evidence="9">
    <location>
        <begin position="158"/>
        <end position="177"/>
    </location>
</feature>
<feature type="transmembrane region" description="Helical" evidence="9">
    <location>
        <begin position="228"/>
        <end position="250"/>
    </location>
</feature>